<dbReference type="Proteomes" id="UP001055879">
    <property type="component" value="Linkage Group LG09"/>
</dbReference>
<keyword evidence="2" id="KW-1185">Reference proteome</keyword>
<gene>
    <name evidence="1" type="ORF">L6452_26746</name>
</gene>
<evidence type="ECO:0000313" key="1">
    <source>
        <dbReference type="EMBL" id="KAI3701566.1"/>
    </source>
</evidence>
<organism evidence="1 2">
    <name type="scientific">Arctium lappa</name>
    <name type="common">Greater burdock</name>
    <name type="synonym">Lappa major</name>
    <dbReference type="NCBI Taxonomy" id="4217"/>
    <lineage>
        <taxon>Eukaryota</taxon>
        <taxon>Viridiplantae</taxon>
        <taxon>Streptophyta</taxon>
        <taxon>Embryophyta</taxon>
        <taxon>Tracheophyta</taxon>
        <taxon>Spermatophyta</taxon>
        <taxon>Magnoliopsida</taxon>
        <taxon>eudicotyledons</taxon>
        <taxon>Gunneridae</taxon>
        <taxon>Pentapetalae</taxon>
        <taxon>asterids</taxon>
        <taxon>campanulids</taxon>
        <taxon>Asterales</taxon>
        <taxon>Asteraceae</taxon>
        <taxon>Carduoideae</taxon>
        <taxon>Cardueae</taxon>
        <taxon>Arctiinae</taxon>
        <taxon>Arctium</taxon>
    </lineage>
</organism>
<protein>
    <submittedName>
        <fullName evidence="1">Uncharacterized protein</fullName>
    </submittedName>
</protein>
<reference evidence="1 2" key="2">
    <citation type="journal article" date="2022" name="Mol. Ecol. Resour.">
        <title>The genomes of chicory, endive, great burdock and yacon provide insights into Asteraceae paleo-polyploidization history and plant inulin production.</title>
        <authorList>
            <person name="Fan W."/>
            <person name="Wang S."/>
            <person name="Wang H."/>
            <person name="Wang A."/>
            <person name="Jiang F."/>
            <person name="Liu H."/>
            <person name="Zhao H."/>
            <person name="Xu D."/>
            <person name="Zhang Y."/>
        </authorList>
    </citation>
    <scope>NUCLEOTIDE SEQUENCE [LARGE SCALE GENOMIC DNA]</scope>
    <source>
        <strain evidence="2">cv. Niubang</strain>
    </source>
</reference>
<proteinExistence type="predicted"/>
<sequence>MLIGVRRHLNISEKENYVPQNELTLSTSRFDHEEYYASKSFFDSVENRRILCDSEAAVIAKGWSELQISFKLSNLEEAEELDHSWIDDPQLICNEKDASNKAEQAAIFFRITRSLRALEVKERPALHPGFTQHLAIGKEA</sequence>
<name>A0ACB8ZVP9_ARCLA</name>
<accession>A0ACB8ZVP9</accession>
<evidence type="ECO:0000313" key="2">
    <source>
        <dbReference type="Proteomes" id="UP001055879"/>
    </source>
</evidence>
<dbReference type="EMBL" id="CM042055">
    <property type="protein sequence ID" value="KAI3701566.1"/>
    <property type="molecule type" value="Genomic_DNA"/>
</dbReference>
<comment type="caution">
    <text evidence="1">The sequence shown here is derived from an EMBL/GenBank/DDBJ whole genome shotgun (WGS) entry which is preliminary data.</text>
</comment>
<reference evidence="2" key="1">
    <citation type="journal article" date="2022" name="Mol. Ecol. Resour.">
        <title>The genomes of chicory, endive, great burdock and yacon provide insights into Asteraceae palaeo-polyploidization history and plant inulin production.</title>
        <authorList>
            <person name="Fan W."/>
            <person name="Wang S."/>
            <person name="Wang H."/>
            <person name="Wang A."/>
            <person name="Jiang F."/>
            <person name="Liu H."/>
            <person name="Zhao H."/>
            <person name="Xu D."/>
            <person name="Zhang Y."/>
        </authorList>
    </citation>
    <scope>NUCLEOTIDE SEQUENCE [LARGE SCALE GENOMIC DNA]</scope>
    <source>
        <strain evidence="2">cv. Niubang</strain>
    </source>
</reference>